<reference evidence="1" key="1">
    <citation type="submission" date="2023-03" db="EMBL/GenBank/DDBJ databases">
        <title>Massive genome expansion in bonnet fungi (Mycena s.s.) driven by repeated elements and novel gene families across ecological guilds.</title>
        <authorList>
            <consortium name="Lawrence Berkeley National Laboratory"/>
            <person name="Harder C.B."/>
            <person name="Miyauchi S."/>
            <person name="Viragh M."/>
            <person name="Kuo A."/>
            <person name="Thoen E."/>
            <person name="Andreopoulos B."/>
            <person name="Lu D."/>
            <person name="Skrede I."/>
            <person name="Drula E."/>
            <person name="Henrissat B."/>
            <person name="Morin E."/>
            <person name="Kohler A."/>
            <person name="Barry K."/>
            <person name="LaButti K."/>
            <person name="Morin E."/>
            <person name="Salamov A."/>
            <person name="Lipzen A."/>
            <person name="Mereny Z."/>
            <person name="Hegedus B."/>
            <person name="Baldrian P."/>
            <person name="Stursova M."/>
            <person name="Weitz H."/>
            <person name="Taylor A."/>
            <person name="Grigoriev I.V."/>
            <person name="Nagy L.G."/>
            <person name="Martin F."/>
            <person name="Kauserud H."/>
        </authorList>
    </citation>
    <scope>NUCLEOTIDE SEQUENCE</scope>
    <source>
        <strain evidence="1">9144</strain>
    </source>
</reference>
<dbReference type="EMBL" id="JARJCW010000034">
    <property type="protein sequence ID" value="KAJ7208185.1"/>
    <property type="molecule type" value="Genomic_DNA"/>
</dbReference>
<organism evidence="1 2">
    <name type="scientific">Mycena pura</name>
    <dbReference type="NCBI Taxonomy" id="153505"/>
    <lineage>
        <taxon>Eukaryota</taxon>
        <taxon>Fungi</taxon>
        <taxon>Dikarya</taxon>
        <taxon>Basidiomycota</taxon>
        <taxon>Agaricomycotina</taxon>
        <taxon>Agaricomycetes</taxon>
        <taxon>Agaricomycetidae</taxon>
        <taxon>Agaricales</taxon>
        <taxon>Marasmiineae</taxon>
        <taxon>Mycenaceae</taxon>
        <taxon>Mycena</taxon>
    </lineage>
</organism>
<keyword evidence="2" id="KW-1185">Reference proteome</keyword>
<accession>A0AAD6VF88</accession>
<proteinExistence type="predicted"/>
<evidence type="ECO:0000313" key="1">
    <source>
        <dbReference type="EMBL" id="KAJ7208185.1"/>
    </source>
</evidence>
<evidence type="ECO:0000313" key="2">
    <source>
        <dbReference type="Proteomes" id="UP001219525"/>
    </source>
</evidence>
<name>A0AAD6VF88_9AGAR</name>
<gene>
    <name evidence="1" type="ORF">GGX14DRAFT_566909</name>
</gene>
<protein>
    <submittedName>
        <fullName evidence="1">Uncharacterized protein</fullName>
    </submittedName>
</protein>
<sequence>MDEIPANLMTYESAVKTEPDAFGIQRISTEKSEQCREGVEVQILILFTKTIYVKQTSLSFCHVGGDPLPLSPTTCTRTHYVSACCRSARAAVNGTATACRSPSRLEPRHIRKATAILDRRQNLRHPSFDEVVNPLRMEKRDTLLDNTIRGAASPTLSPSRDSISNPYICAKPCHSSRRDSPSLNRSLSRLEIRHMESDLYSSSRWQDLRNPPSFDENVASSNPLELTQKYRVPRAAGATITGFSLDVDFLDLKAARLCQAVSLFAEGFSMQVVVAQSQRFPPPAAVLASALYCRSDLGGQDALAATHTVTSPPSPYACDHPQW</sequence>
<dbReference type="Proteomes" id="UP001219525">
    <property type="component" value="Unassembled WGS sequence"/>
</dbReference>
<dbReference type="AlphaFoldDB" id="A0AAD6VF88"/>
<comment type="caution">
    <text evidence="1">The sequence shown here is derived from an EMBL/GenBank/DDBJ whole genome shotgun (WGS) entry which is preliminary data.</text>
</comment>